<keyword evidence="1" id="KW-0812">Transmembrane</keyword>
<name>H6N9T8_9BACL</name>
<gene>
    <name evidence="2" type="ORF">PM3016_1543</name>
</gene>
<accession>H6N9T8</accession>
<feature type="transmembrane region" description="Helical" evidence="1">
    <location>
        <begin position="78"/>
        <end position="97"/>
    </location>
</feature>
<keyword evidence="1" id="KW-0472">Membrane</keyword>
<proteinExistence type="predicted"/>
<keyword evidence="1" id="KW-1133">Transmembrane helix</keyword>
<feature type="transmembrane region" description="Helical" evidence="1">
    <location>
        <begin position="20"/>
        <end position="36"/>
    </location>
</feature>
<organism evidence="2 3">
    <name type="scientific">Paenibacillus mucilaginosus 3016</name>
    <dbReference type="NCBI Taxonomy" id="1116391"/>
    <lineage>
        <taxon>Bacteria</taxon>
        <taxon>Bacillati</taxon>
        <taxon>Bacillota</taxon>
        <taxon>Bacilli</taxon>
        <taxon>Bacillales</taxon>
        <taxon>Paenibacillaceae</taxon>
        <taxon>Paenibacillus</taxon>
    </lineage>
</organism>
<reference evidence="2 3" key="1">
    <citation type="journal article" date="2012" name="J. Bacteriol.">
        <title>Complete Genome Sequence of Paenibacillus mucilaginosus 3016, a Bacterium Functional as Microbial Fertilizer.</title>
        <authorList>
            <person name="Ma M."/>
            <person name="Wang Z."/>
            <person name="Li L."/>
            <person name="Jiang X."/>
            <person name="Guan D."/>
            <person name="Cao F."/>
            <person name="Chen H."/>
            <person name="Wang X."/>
            <person name="Shen D."/>
            <person name="Du B."/>
            <person name="Li J."/>
        </authorList>
    </citation>
    <scope>NUCLEOTIDE SEQUENCE [LARGE SCALE GENOMIC DNA]</scope>
    <source>
        <strain evidence="2 3">3016</strain>
    </source>
</reference>
<evidence type="ECO:0000256" key="1">
    <source>
        <dbReference type="SAM" id="Phobius"/>
    </source>
</evidence>
<evidence type="ECO:0000313" key="3">
    <source>
        <dbReference type="Proteomes" id="UP000007523"/>
    </source>
</evidence>
<keyword evidence="3" id="KW-1185">Reference proteome</keyword>
<dbReference type="KEGG" id="pmq:PM3016_1543"/>
<dbReference type="AlphaFoldDB" id="H6N9T8"/>
<protein>
    <submittedName>
        <fullName evidence="2">Uncharacterized protein</fullName>
    </submittedName>
</protein>
<dbReference type="Proteomes" id="UP000007523">
    <property type="component" value="Chromosome"/>
</dbReference>
<dbReference type="EMBL" id="CP003235">
    <property type="protein sequence ID" value="AFC28466.1"/>
    <property type="molecule type" value="Genomic_DNA"/>
</dbReference>
<evidence type="ECO:0000313" key="2">
    <source>
        <dbReference type="EMBL" id="AFC28466.1"/>
    </source>
</evidence>
<feature type="transmembrane region" description="Helical" evidence="1">
    <location>
        <begin position="48"/>
        <end position="66"/>
    </location>
</feature>
<dbReference type="STRING" id="1116391.PM3016_1543"/>
<sequence length="104" mass="12333">MLAVPVLSTYYALFRLRWKGYLIIIVSLAAVEAWFVKLQMYTLFWWRIEYTSIGLGVFLIFVRMVYQRMLQPLTGWVHFVLLYLCTAPLLGTFHITYKRQACLS</sequence>
<dbReference type="HOGENOM" id="CLU_2247334_0_0_9"/>